<evidence type="ECO:0000313" key="4">
    <source>
        <dbReference type="Proteomes" id="UP000183809"/>
    </source>
</evidence>
<feature type="compositionally biased region" description="Basic and acidic residues" evidence="1">
    <location>
        <begin position="39"/>
        <end position="49"/>
    </location>
</feature>
<accession>A0A1J9RIS6</accession>
<gene>
    <name evidence="3" type="ORF">BKCO1_2000316</name>
</gene>
<dbReference type="Pfam" id="PF24625">
    <property type="entry name" value="DUF7626"/>
    <property type="match status" value="1"/>
</dbReference>
<organism evidence="3 4">
    <name type="scientific">Diplodia corticola</name>
    <dbReference type="NCBI Taxonomy" id="236234"/>
    <lineage>
        <taxon>Eukaryota</taxon>
        <taxon>Fungi</taxon>
        <taxon>Dikarya</taxon>
        <taxon>Ascomycota</taxon>
        <taxon>Pezizomycotina</taxon>
        <taxon>Dothideomycetes</taxon>
        <taxon>Dothideomycetes incertae sedis</taxon>
        <taxon>Botryosphaeriales</taxon>
        <taxon>Botryosphaeriaceae</taxon>
        <taxon>Diplodia</taxon>
    </lineage>
</organism>
<dbReference type="GeneID" id="31012785"/>
<evidence type="ECO:0000259" key="2">
    <source>
        <dbReference type="Pfam" id="PF24625"/>
    </source>
</evidence>
<feature type="region of interest" description="Disordered" evidence="1">
    <location>
        <begin position="1"/>
        <end position="188"/>
    </location>
</feature>
<dbReference type="OrthoDB" id="5321209at2759"/>
<feature type="compositionally biased region" description="Acidic residues" evidence="1">
    <location>
        <begin position="120"/>
        <end position="136"/>
    </location>
</feature>
<proteinExistence type="predicted"/>
<dbReference type="Proteomes" id="UP000183809">
    <property type="component" value="Unassembled WGS sequence"/>
</dbReference>
<protein>
    <submittedName>
        <fullName evidence="3">Exodeoxyribonuclease vii large subunit</fullName>
    </submittedName>
</protein>
<feature type="compositionally biased region" description="Acidic residues" evidence="1">
    <location>
        <begin position="59"/>
        <end position="82"/>
    </location>
</feature>
<evidence type="ECO:0000313" key="3">
    <source>
        <dbReference type="EMBL" id="OJD39930.1"/>
    </source>
</evidence>
<comment type="caution">
    <text evidence="3">The sequence shown here is derived from an EMBL/GenBank/DDBJ whole genome shotgun (WGS) entry which is preliminary data.</text>
</comment>
<feature type="domain" description="DUF7626" evidence="2">
    <location>
        <begin position="195"/>
        <end position="248"/>
    </location>
</feature>
<feature type="compositionally biased region" description="Low complexity" evidence="1">
    <location>
        <begin position="108"/>
        <end position="118"/>
    </location>
</feature>
<keyword evidence="4" id="KW-1185">Reference proteome</keyword>
<dbReference type="AlphaFoldDB" id="A0A1J9RIS6"/>
<reference evidence="3 4" key="1">
    <citation type="submission" date="2016-10" db="EMBL/GenBank/DDBJ databases">
        <title>Proteomics and genomics reveal pathogen-plant mechanisms compatible with a hemibiotrophic lifestyle of Diplodia corticola.</title>
        <authorList>
            <person name="Fernandes I."/>
            <person name="De Jonge R."/>
            <person name="Van De Peer Y."/>
            <person name="Devreese B."/>
            <person name="Alves A."/>
            <person name="Esteves A.C."/>
        </authorList>
    </citation>
    <scope>NUCLEOTIDE SEQUENCE [LARGE SCALE GENOMIC DNA]</scope>
    <source>
        <strain evidence="3 4">CBS 112549</strain>
    </source>
</reference>
<dbReference type="RefSeq" id="XP_020134917.1">
    <property type="nucleotide sequence ID" value="XM_020272526.1"/>
</dbReference>
<feature type="compositionally biased region" description="Basic residues" evidence="1">
    <location>
        <begin position="395"/>
        <end position="407"/>
    </location>
</feature>
<dbReference type="InterPro" id="IPR056043">
    <property type="entry name" value="DUF7626"/>
</dbReference>
<dbReference type="EMBL" id="MNUE01000002">
    <property type="protein sequence ID" value="OJD39930.1"/>
    <property type="molecule type" value="Genomic_DNA"/>
</dbReference>
<name>A0A1J9RIS6_9PEZI</name>
<sequence length="415" mass="45690">MGRRGSSRGNPDQKPFHPAAPLTANMNVECHPANHPKLSTHEAFSHEDPLFSEGINEDREPEVEDGLESDDCEIYAMEDEMDLGGNIDPMADNHHVAPVMDESDSDNDSSTNSNSHSGYDSEESVDAYELQGDNDDDKPQTPATSLPAPLAAATGKRDSTSATTSTHNTTASSRTAPNPRARGFAKGGRAIGTTLDAVDTTIFSMKAAGHGDKGIATLLRDKGLATYDPKTISTRYRRLREAKMAETDAALRTRRRRWSAEEDAVLMDAHAHALRRQEREMARLRARLFTDVAFCVAERLPGAFYSAEACEGRYGELSSGAAVTERDFGDPEFERAEGRRRLMAVWEADLERAQREAREWEDGVLKELVAAEKERRAEMKAKRGGTVREALAKRGPVKRGRAKRSRAKTAETDSE</sequence>
<feature type="compositionally biased region" description="Low complexity" evidence="1">
    <location>
        <begin position="141"/>
        <end position="176"/>
    </location>
</feature>
<evidence type="ECO:0000256" key="1">
    <source>
        <dbReference type="SAM" id="MobiDB-lite"/>
    </source>
</evidence>
<feature type="region of interest" description="Disordered" evidence="1">
    <location>
        <begin position="377"/>
        <end position="415"/>
    </location>
</feature>